<dbReference type="PANTHER" id="PTHR46670:SF3">
    <property type="entry name" value="ENDONUCLEASE_EXONUCLEASE_PHOSPHATASE DOMAIN-CONTAINING PROTEIN"/>
    <property type="match status" value="1"/>
</dbReference>
<dbReference type="Gene3D" id="3.60.10.10">
    <property type="entry name" value="Endonuclease/exonuclease/phosphatase"/>
    <property type="match status" value="1"/>
</dbReference>
<dbReference type="Pfam" id="PF03372">
    <property type="entry name" value="Exo_endo_phos"/>
    <property type="match status" value="1"/>
</dbReference>
<keyword evidence="5" id="KW-1185">Reference proteome</keyword>
<dbReference type="SUPFAM" id="SSF56219">
    <property type="entry name" value="DNase I-like"/>
    <property type="match status" value="1"/>
</dbReference>
<dbReference type="HOGENOM" id="CLU_028581_0_0_1"/>
<protein>
    <recommendedName>
        <fullName evidence="2">Endonuclease/exonuclease/phosphatase domain-containing protein</fullName>
    </recommendedName>
</protein>
<reference evidence="5" key="1">
    <citation type="submission" date="2012-12" db="EMBL/GenBank/DDBJ databases">
        <authorList>
            <person name="Hellsten U."/>
            <person name="Grimwood J."/>
            <person name="Chapman J.A."/>
            <person name="Shapiro H."/>
            <person name="Aerts A."/>
            <person name="Otillar R.P."/>
            <person name="Terry A.Y."/>
            <person name="Boore J.L."/>
            <person name="Simakov O."/>
            <person name="Marletaz F."/>
            <person name="Cho S.-J."/>
            <person name="Edsinger-Gonzales E."/>
            <person name="Havlak P."/>
            <person name="Kuo D.-H."/>
            <person name="Larsson T."/>
            <person name="Lv J."/>
            <person name="Arendt D."/>
            <person name="Savage R."/>
            <person name="Osoegawa K."/>
            <person name="de Jong P."/>
            <person name="Lindberg D.R."/>
            <person name="Seaver E.C."/>
            <person name="Weisblat D.A."/>
            <person name="Putnam N.H."/>
            <person name="Grigoriev I.V."/>
            <person name="Rokhsar D.S."/>
        </authorList>
    </citation>
    <scope>NUCLEOTIDE SEQUENCE</scope>
    <source>
        <strain evidence="5">I ESC-2004</strain>
    </source>
</reference>
<dbReference type="OrthoDB" id="10072198at2759"/>
<reference evidence="3 5" key="2">
    <citation type="journal article" date="2013" name="Nature">
        <title>Insights into bilaterian evolution from three spiralian genomes.</title>
        <authorList>
            <person name="Simakov O."/>
            <person name="Marletaz F."/>
            <person name="Cho S.J."/>
            <person name="Edsinger-Gonzales E."/>
            <person name="Havlak P."/>
            <person name="Hellsten U."/>
            <person name="Kuo D.H."/>
            <person name="Larsson T."/>
            <person name="Lv J."/>
            <person name="Arendt D."/>
            <person name="Savage R."/>
            <person name="Osoegawa K."/>
            <person name="de Jong P."/>
            <person name="Grimwood J."/>
            <person name="Chapman J.A."/>
            <person name="Shapiro H."/>
            <person name="Aerts A."/>
            <person name="Otillar R.P."/>
            <person name="Terry A.Y."/>
            <person name="Boore J.L."/>
            <person name="Grigoriev I.V."/>
            <person name="Lindberg D.R."/>
            <person name="Seaver E.C."/>
            <person name="Weisblat D.A."/>
            <person name="Putnam N.H."/>
            <person name="Rokhsar D.S."/>
        </authorList>
    </citation>
    <scope>NUCLEOTIDE SEQUENCE</scope>
    <source>
        <strain evidence="3 5">I ESC-2004</strain>
    </source>
</reference>
<sequence>MLQILEEVKKGSDEREELKEEMTQLKSNNEVLLKELADVKSHLSALHLHQKPTMENDSSPPPSFADAIKKSVHTALQEDKAKCDVIISKANRGVAVIDQRKNHNENLLIVLINPWSICNKAEDINDFIIEYNIDILAITETWLTGTACDGQTIIALLPNGYEIIHAPRRTRKGGTAFVYRQSLNFTHVAVSSASFEVLECVIKGSIVLRICVVYQPYTTALFMAEFSSYFAGLATSPRHLLVLGDFNLHVNDPLDKCAQDFLTPMSSLGLEQHVTTLNHRNGHTLDLVLTPLGNPLDLTWKSIDCGFPDHYVVFVQVATSKPSLPRKSHALYSTSFTIVAPRLWNQLPFKLRSVQSLSVFKSQLKTYLLTKCYV</sequence>
<reference evidence="4" key="3">
    <citation type="submission" date="2015-06" db="UniProtKB">
        <authorList>
            <consortium name="EnsemblMetazoa"/>
        </authorList>
    </citation>
    <scope>IDENTIFICATION</scope>
</reference>
<organism evidence="3">
    <name type="scientific">Capitella teleta</name>
    <name type="common">Polychaete worm</name>
    <dbReference type="NCBI Taxonomy" id="283909"/>
    <lineage>
        <taxon>Eukaryota</taxon>
        <taxon>Metazoa</taxon>
        <taxon>Spiralia</taxon>
        <taxon>Lophotrochozoa</taxon>
        <taxon>Annelida</taxon>
        <taxon>Polychaeta</taxon>
        <taxon>Sedentaria</taxon>
        <taxon>Scolecida</taxon>
        <taxon>Capitellidae</taxon>
        <taxon>Capitella</taxon>
    </lineage>
</organism>
<evidence type="ECO:0000313" key="4">
    <source>
        <dbReference type="EnsemblMetazoa" id="CapteP211458"/>
    </source>
</evidence>
<dbReference type="EMBL" id="AMQN01010664">
    <property type="status" value="NOT_ANNOTATED_CDS"/>
    <property type="molecule type" value="Genomic_DNA"/>
</dbReference>
<evidence type="ECO:0000313" key="3">
    <source>
        <dbReference type="EMBL" id="ELT97993.1"/>
    </source>
</evidence>
<dbReference type="InterPro" id="IPR036691">
    <property type="entry name" value="Endo/exonu/phosph_ase_sf"/>
</dbReference>
<gene>
    <name evidence="3" type="ORF">CAPTEDRAFT_211458</name>
</gene>
<feature type="coiled-coil region" evidence="1">
    <location>
        <begin position="1"/>
        <end position="35"/>
    </location>
</feature>
<proteinExistence type="predicted"/>
<dbReference type="AlphaFoldDB" id="R7TVS0"/>
<feature type="domain" description="Endonuclease/exonuclease/phosphatase" evidence="2">
    <location>
        <begin position="121"/>
        <end position="252"/>
    </location>
</feature>
<dbReference type="GO" id="GO:0003824">
    <property type="term" value="F:catalytic activity"/>
    <property type="evidence" value="ECO:0007669"/>
    <property type="project" value="InterPro"/>
</dbReference>
<dbReference type="EnsemblMetazoa" id="CapteT211458">
    <property type="protein sequence ID" value="CapteP211458"/>
    <property type="gene ID" value="CapteG211458"/>
</dbReference>
<dbReference type="PANTHER" id="PTHR46670">
    <property type="entry name" value="ENDO/EXONUCLEASE/PHOSPHATASE DOMAIN-CONTAINING PROTEIN"/>
    <property type="match status" value="1"/>
</dbReference>
<dbReference type="EMBL" id="KB308347">
    <property type="protein sequence ID" value="ELT97993.1"/>
    <property type="molecule type" value="Genomic_DNA"/>
</dbReference>
<name>R7TVS0_CAPTE</name>
<evidence type="ECO:0000259" key="2">
    <source>
        <dbReference type="Pfam" id="PF03372"/>
    </source>
</evidence>
<evidence type="ECO:0000313" key="5">
    <source>
        <dbReference type="Proteomes" id="UP000014760"/>
    </source>
</evidence>
<accession>R7TVS0</accession>
<dbReference type="InterPro" id="IPR005135">
    <property type="entry name" value="Endo/exonuclease/phosphatase"/>
</dbReference>
<evidence type="ECO:0000256" key="1">
    <source>
        <dbReference type="SAM" id="Coils"/>
    </source>
</evidence>
<dbReference type="STRING" id="283909.R7TVS0"/>
<keyword evidence="1" id="KW-0175">Coiled coil</keyword>
<dbReference type="Proteomes" id="UP000014760">
    <property type="component" value="Unassembled WGS sequence"/>
</dbReference>